<evidence type="ECO:0000256" key="2">
    <source>
        <dbReference type="SAM" id="MobiDB-lite"/>
    </source>
</evidence>
<dbReference type="PRINTS" id="PR01438">
    <property type="entry name" value="UNVRSLSTRESS"/>
</dbReference>
<dbReference type="AlphaFoldDB" id="A0A328V967"/>
<dbReference type="InterPro" id="IPR014729">
    <property type="entry name" value="Rossmann-like_a/b/a_fold"/>
</dbReference>
<feature type="domain" description="UspA" evidence="3">
    <location>
        <begin position="1"/>
        <end position="147"/>
    </location>
</feature>
<dbReference type="CDD" id="cd00293">
    <property type="entry name" value="USP-like"/>
    <property type="match status" value="2"/>
</dbReference>
<organism evidence="4 5">
    <name type="scientific">Thermogemmatispora tikiterensis</name>
    <dbReference type="NCBI Taxonomy" id="1825093"/>
    <lineage>
        <taxon>Bacteria</taxon>
        <taxon>Bacillati</taxon>
        <taxon>Chloroflexota</taxon>
        <taxon>Ktedonobacteria</taxon>
        <taxon>Thermogemmatisporales</taxon>
        <taxon>Thermogemmatisporaceae</taxon>
        <taxon>Thermogemmatispora</taxon>
    </lineage>
</organism>
<gene>
    <name evidence="4" type="ORF">A4R35_01440</name>
</gene>
<dbReference type="Proteomes" id="UP000248706">
    <property type="component" value="Unassembled WGS sequence"/>
</dbReference>
<proteinExistence type="inferred from homology"/>
<dbReference type="OrthoDB" id="9794782at2"/>
<feature type="region of interest" description="Disordered" evidence="2">
    <location>
        <begin position="324"/>
        <end position="356"/>
    </location>
</feature>
<dbReference type="InterPro" id="IPR006016">
    <property type="entry name" value="UspA"/>
</dbReference>
<name>A0A328V967_9CHLR</name>
<dbReference type="PANTHER" id="PTHR46268">
    <property type="entry name" value="STRESS RESPONSE PROTEIN NHAX"/>
    <property type="match status" value="1"/>
</dbReference>
<sequence>MFRRMLVPLDGTPAAERALLIAAHLARAAQGSVTVLRVIEWPPPGMLADSSTLFDPSSSLAEHEIARATHYLNETVQNYAQALEHLPVEQEVAFGPPASTVFSAARLEQTDLIILCTHAASRLKRWLVGSMAQQAVRRSPAPLLVFHEQGPLLPFPRPGRPLRLLLPLDGSLTAEAALKPAFQLLALLAPPALSLVQLLSIIDVPGYGSLGGLRIPDPGLREQLQEEARSYLEGVMQRIRQEQLADPAVTITSTVIASSNVPGAILKHAAAEDAQDPAQPFDLIALATHGRSGLARLLLGSVTEQLLTSSKLPLFIVRPGMLHEGDGAQEEPAGQAEEHKPPAADDSGAASWTGLL</sequence>
<accession>A0A328V967</accession>
<comment type="caution">
    <text evidence="4">The sequence shown here is derived from an EMBL/GenBank/DDBJ whole genome shotgun (WGS) entry which is preliminary data.</text>
</comment>
<dbReference type="RefSeq" id="WP_112425871.1">
    <property type="nucleotide sequence ID" value="NZ_MCIF01000002.1"/>
</dbReference>
<keyword evidence="5" id="KW-1185">Reference proteome</keyword>
<dbReference type="SUPFAM" id="SSF52402">
    <property type="entry name" value="Adenine nucleotide alpha hydrolases-like"/>
    <property type="match status" value="2"/>
</dbReference>
<protein>
    <recommendedName>
        <fullName evidence="3">UspA domain-containing protein</fullName>
    </recommendedName>
</protein>
<dbReference type="Pfam" id="PF00582">
    <property type="entry name" value="Usp"/>
    <property type="match status" value="2"/>
</dbReference>
<evidence type="ECO:0000313" key="5">
    <source>
        <dbReference type="Proteomes" id="UP000248706"/>
    </source>
</evidence>
<feature type="domain" description="UspA" evidence="3">
    <location>
        <begin position="163"/>
        <end position="318"/>
    </location>
</feature>
<evidence type="ECO:0000256" key="1">
    <source>
        <dbReference type="ARBA" id="ARBA00008791"/>
    </source>
</evidence>
<dbReference type="PANTHER" id="PTHR46268:SF6">
    <property type="entry name" value="UNIVERSAL STRESS PROTEIN UP12"/>
    <property type="match status" value="1"/>
</dbReference>
<reference evidence="4 5" key="1">
    <citation type="submission" date="2016-08" db="EMBL/GenBank/DDBJ databases">
        <title>Analysis of Carbohydrate Active Enzymes in Thermogemmatispora T81 Reveals Carbohydrate Degradation Ability.</title>
        <authorList>
            <person name="Tomazini A."/>
            <person name="Lal S."/>
            <person name="Stott M."/>
            <person name="Henrissat B."/>
            <person name="Polikarpov I."/>
            <person name="Sparling R."/>
            <person name="Levin D.B."/>
        </authorList>
    </citation>
    <scope>NUCLEOTIDE SEQUENCE [LARGE SCALE GENOMIC DNA]</scope>
    <source>
        <strain evidence="4 5">T81</strain>
    </source>
</reference>
<evidence type="ECO:0000259" key="3">
    <source>
        <dbReference type="Pfam" id="PF00582"/>
    </source>
</evidence>
<comment type="similarity">
    <text evidence="1">Belongs to the universal stress protein A family.</text>
</comment>
<dbReference type="Gene3D" id="3.40.50.620">
    <property type="entry name" value="HUPs"/>
    <property type="match status" value="2"/>
</dbReference>
<dbReference type="EMBL" id="MCIF01000002">
    <property type="protein sequence ID" value="RAQ94177.1"/>
    <property type="molecule type" value="Genomic_DNA"/>
</dbReference>
<dbReference type="InterPro" id="IPR006015">
    <property type="entry name" value="Universal_stress_UspA"/>
</dbReference>
<evidence type="ECO:0000313" key="4">
    <source>
        <dbReference type="EMBL" id="RAQ94177.1"/>
    </source>
</evidence>